<gene>
    <name evidence="3" type="ORF">C1645_807887</name>
</gene>
<keyword evidence="1" id="KW-0677">Repeat</keyword>
<comment type="caution">
    <text evidence="3">The sequence shown here is derived from an EMBL/GenBank/DDBJ whole genome shotgun (WGS) entry which is preliminary data.</text>
</comment>
<dbReference type="SMART" id="SM00472">
    <property type="entry name" value="MIR"/>
    <property type="match status" value="2"/>
</dbReference>
<keyword evidence="4" id="KW-1185">Reference proteome</keyword>
<evidence type="ECO:0000313" key="3">
    <source>
        <dbReference type="EMBL" id="RIA86205.1"/>
    </source>
</evidence>
<dbReference type="EMBL" id="QKYT01000377">
    <property type="protein sequence ID" value="RIA86205.1"/>
    <property type="molecule type" value="Genomic_DNA"/>
</dbReference>
<dbReference type="Gene3D" id="2.80.10.50">
    <property type="match status" value="1"/>
</dbReference>
<evidence type="ECO:0000256" key="1">
    <source>
        <dbReference type="ARBA" id="ARBA00022737"/>
    </source>
</evidence>
<reference evidence="3 4" key="1">
    <citation type="submission" date="2018-06" db="EMBL/GenBank/DDBJ databases">
        <title>Comparative genomics reveals the genomic features of Rhizophagus irregularis, R. cerebriforme, R. diaphanum and Gigaspora rosea, and their symbiotic lifestyle signature.</title>
        <authorList>
            <person name="Morin E."/>
            <person name="San Clemente H."/>
            <person name="Chen E.C.H."/>
            <person name="De La Providencia I."/>
            <person name="Hainaut M."/>
            <person name="Kuo A."/>
            <person name="Kohler A."/>
            <person name="Murat C."/>
            <person name="Tang N."/>
            <person name="Roy S."/>
            <person name="Loubradou J."/>
            <person name="Henrissat B."/>
            <person name="Grigoriev I.V."/>
            <person name="Corradi N."/>
            <person name="Roux C."/>
            <person name="Martin F.M."/>
        </authorList>
    </citation>
    <scope>NUCLEOTIDE SEQUENCE [LARGE SCALE GENOMIC DNA]</scope>
    <source>
        <strain evidence="3 4">DAOM 227022</strain>
    </source>
</reference>
<organism evidence="3 4">
    <name type="scientific">Glomus cerebriforme</name>
    <dbReference type="NCBI Taxonomy" id="658196"/>
    <lineage>
        <taxon>Eukaryota</taxon>
        <taxon>Fungi</taxon>
        <taxon>Fungi incertae sedis</taxon>
        <taxon>Mucoromycota</taxon>
        <taxon>Glomeromycotina</taxon>
        <taxon>Glomeromycetes</taxon>
        <taxon>Glomerales</taxon>
        <taxon>Glomeraceae</taxon>
        <taxon>Glomus</taxon>
    </lineage>
</organism>
<name>A0A397SQ98_9GLOM</name>
<dbReference type="AlphaFoldDB" id="A0A397SQ98"/>
<dbReference type="InterPro" id="IPR016093">
    <property type="entry name" value="MIR_motif"/>
</dbReference>
<feature type="domain" description="MIR" evidence="2">
    <location>
        <begin position="163"/>
        <end position="209"/>
    </location>
</feature>
<evidence type="ECO:0000259" key="2">
    <source>
        <dbReference type="SMART" id="SM00472"/>
    </source>
</evidence>
<protein>
    <recommendedName>
        <fullName evidence="2">MIR domain-containing protein</fullName>
    </recommendedName>
</protein>
<sequence>MSQLNNPKYDGTIHPEEWVKQIQLSFYDTHNKITKNEQEIVNYCKLLIHPSIKILPETNSFIGLINDLKSDISYDVFKNSVKNKLQFNYNISTDENETLKFLNQFQQLLYEGEITEIGEQKKLFLDSLPKESIQYIFINHNFDKINSIEELFNHFYESFTEESKSINDGSHIALKHVTTGKYLSSKTNNMVFAGPTILDINSVWRVLKIKQETIRSNRPKASSTVLYGDLFYLINHKNGNYLHVSTKNEKSPATEYVKVSCATSGKWHCISTNSENPPYVRSKDTINLLSNQVVLRSHGFTFTRGDETYQEVAGHKEEICGNDEWCIEIITQQK</sequence>
<feature type="domain" description="MIR" evidence="2">
    <location>
        <begin position="222"/>
        <end position="272"/>
    </location>
</feature>
<dbReference type="InterPro" id="IPR036300">
    <property type="entry name" value="MIR_dom_sf"/>
</dbReference>
<dbReference type="SUPFAM" id="SSF82109">
    <property type="entry name" value="MIR domain"/>
    <property type="match status" value="1"/>
</dbReference>
<accession>A0A397SQ98</accession>
<proteinExistence type="predicted"/>
<dbReference type="Proteomes" id="UP000265703">
    <property type="component" value="Unassembled WGS sequence"/>
</dbReference>
<dbReference type="OrthoDB" id="2327184at2759"/>
<evidence type="ECO:0000313" key="4">
    <source>
        <dbReference type="Proteomes" id="UP000265703"/>
    </source>
</evidence>